<name>E0UKI3_GLOV7</name>
<dbReference type="PANTHER" id="PTHR43065:SF23">
    <property type="entry name" value="SENSOR HISTIDINE KINASE PDTAS"/>
    <property type="match status" value="1"/>
</dbReference>
<dbReference type="InterPro" id="IPR005467">
    <property type="entry name" value="His_kinase_dom"/>
</dbReference>
<dbReference type="SUPFAM" id="SSF54631">
    <property type="entry name" value="CBS-domain pair"/>
    <property type="match status" value="2"/>
</dbReference>
<dbReference type="InterPro" id="IPR016132">
    <property type="entry name" value="Phyto_chromo_attachment"/>
</dbReference>
<reference evidence="9" key="1">
    <citation type="journal article" date="2011" name="MBio">
        <title>Novel metabolic attributes of the genus Cyanothece, comprising a group of unicellular nitrogen-fixing Cyanobacteria.</title>
        <authorList>
            <person name="Bandyopadhyay A."/>
            <person name="Elvitigala T."/>
            <person name="Welsh E."/>
            <person name="Stockel J."/>
            <person name="Liberton M."/>
            <person name="Min H."/>
            <person name="Sherman L.A."/>
            <person name="Pakrasi H.B."/>
        </authorList>
    </citation>
    <scope>NUCLEOTIDE SEQUENCE [LARGE SCALE GENOMIC DNA]</scope>
    <source>
        <strain evidence="9">PCC 7822</strain>
    </source>
</reference>
<dbReference type="Gene3D" id="3.10.580.10">
    <property type="entry name" value="CBS-domain"/>
    <property type="match status" value="2"/>
</dbReference>
<dbReference type="Pfam" id="PF00571">
    <property type="entry name" value="CBS"/>
    <property type="match status" value="1"/>
</dbReference>
<dbReference type="Pfam" id="PF02518">
    <property type="entry name" value="HATPase_c"/>
    <property type="match status" value="1"/>
</dbReference>
<dbReference type="SMART" id="SM00116">
    <property type="entry name" value="CBS"/>
    <property type="match status" value="4"/>
</dbReference>
<accession>E0UKI3</accession>
<protein>
    <submittedName>
        <fullName evidence="8">Signal transduction histidine kinase</fullName>
    </submittedName>
</protein>
<dbReference type="SMART" id="SM00387">
    <property type="entry name" value="HATPase_c"/>
    <property type="match status" value="1"/>
</dbReference>
<keyword evidence="9" id="KW-1185">Reference proteome</keyword>
<feature type="domain" description="CBS" evidence="7">
    <location>
        <begin position="237"/>
        <end position="295"/>
    </location>
</feature>
<feature type="domain" description="CBS" evidence="7">
    <location>
        <begin position="101"/>
        <end position="161"/>
    </location>
</feature>
<feature type="coiled-coil region" evidence="4">
    <location>
        <begin position="501"/>
        <end position="531"/>
    </location>
</feature>
<dbReference type="Pfam" id="PF07568">
    <property type="entry name" value="HisKA_2"/>
    <property type="match status" value="1"/>
</dbReference>
<dbReference type="InterPro" id="IPR003018">
    <property type="entry name" value="GAF"/>
</dbReference>
<feature type="coiled-coil region" evidence="4">
    <location>
        <begin position="289"/>
        <end position="316"/>
    </location>
</feature>
<evidence type="ECO:0000313" key="9">
    <source>
        <dbReference type="Proteomes" id="UP000008206"/>
    </source>
</evidence>
<evidence type="ECO:0000256" key="1">
    <source>
        <dbReference type="ARBA" id="ARBA00006402"/>
    </source>
</evidence>
<dbReference type="InterPro" id="IPR003594">
    <property type="entry name" value="HATPase_dom"/>
</dbReference>
<keyword evidence="4" id="KW-0175">Coiled coil</keyword>
<dbReference type="InterPro" id="IPR046342">
    <property type="entry name" value="CBS_dom_sf"/>
</dbReference>
<dbReference type="eggNOG" id="COG3920">
    <property type="taxonomic scope" value="Bacteria"/>
</dbReference>
<dbReference type="Pfam" id="PF01590">
    <property type="entry name" value="GAF"/>
    <property type="match status" value="1"/>
</dbReference>
<dbReference type="PROSITE" id="PS51371">
    <property type="entry name" value="CBS"/>
    <property type="match status" value="3"/>
</dbReference>
<keyword evidence="3" id="KW-0129">CBS domain</keyword>
<dbReference type="Gene3D" id="3.30.450.40">
    <property type="match status" value="1"/>
</dbReference>
<keyword evidence="2 8" id="KW-0418">Kinase</keyword>
<dbReference type="PANTHER" id="PTHR43065">
    <property type="entry name" value="SENSOR HISTIDINE KINASE"/>
    <property type="match status" value="1"/>
</dbReference>
<comment type="similarity">
    <text evidence="1">In the N-terminal section; belongs to the phytochrome family.</text>
</comment>
<evidence type="ECO:0000256" key="2">
    <source>
        <dbReference type="ARBA" id="ARBA00022777"/>
    </source>
</evidence>
<dbReference type="eggNOG" id="COG2203">
    <property type="taxonomic scope" value="Bacteria"/>
</dbReference>
<dbReference type="Proteomes" id="UP000008206">
    <property type="component" value="Chromosome"/>
</dbReference>
<dbReference type="PROSITE" id="PS50046">
    <property type="entry name" value="PHYTOCHROME_2"/>
    <property type="match status" value="1"/>
</dbReference>
<feature type="domain" description="Phytochrome chromophore attachment site" evidence="5">
    <location>
        <begin position="354"/>
        <end position="490"/>
    </location>
</feature>
<dbReference type="STRING" id="497965.Cyan7822_5181"/>
<dbReference type="SMART" id="SM00065">
    <property type="entry name" value="GAF"/>
    <property type="match status" value="1"/>
</dbReference>
<evidence type="ECO:0000256" key="4">
    <source>
        <dbReference type="SAM" id="Coils"/>
    </source>
</evidence>
<dbReference type="EMBL" id="CP002198">
    <property type="protein sequence ID" value="ADN17064.1"/>
    <property type="molecule type" value="Genomic_DNA"/>
</dbReference>
<dbReference type="InterPro" id="IPR029016">
    <property type="entry name" value="GAF-like_dom_sf"/>
</dbReference>
<dbReference type="AlphaFoldDB" id="E0UKI3"/>
<dbReference type="OrthoDB" id="9758522at2"/>
<dbReference type="KEGG" id="cyj:Cyan7822_5181"/>
<proteinExistence type="inferred from homology"/>
<gene>
    <name evidence="8" type="ordered locus">Cyan7822_5181</name>
</gene>
<dbReference type="InterPro" id="IPR036890">
    <property type="entry name" value="HATPase_C_sf"/>
</dbReference>
<evidence type="ECO:0000259" key="7">
    <source>
        <dbReference type="PROSITE" id="PS51371"/>
    </source>
</evidence>
<feature type="domain" description="Histidine kinase" evidence="6">
    <location>
        <begin position="531"/>
        <end position="726"/>
    </location>
</feature>
<dbReference type="InterPro" id="IPR000644">
    <property type="entry name" value="CBS_dom"/>
</dbReference>
<dbReference type="GO" id="GO:0016301">
    <property type="term" value="F:kinase activity"/>
    <property type="evidence" value="ECO:0007669"/>
    <property type="project" value="UniProtKB-KW"/>
</dbReference>
<sequence>MPQEPPAFLSALERAIDRRPLRVTPLTPLAEVLGIMGKALSSCPVPGLALSLNTVLISQARASIILVVEEGHLLGVFDESEALKVITTNRNLEQMTVAQAMKPPVVALRTAENPDIFQALALLRQHQIYHLPVLDEPEKLAGIINPATLRGVLPLDELLKIQTLAELISPAVIQAPASSSVLDIAQLMVTHQVDCIILNQTPRGQMTRPVGSLLRRDIIKLYELGLDLSGIQAQTVMSFPLPGFSPTESILAAYWQMQQQLVQRLLVISDQGELLNIVSPTSFLYALDLDLMRRSVEQVQQVSEDFEAEKSHIEEESPVVLERPPLENSKELLEQLEGSRILAAMSLRIRESLDLEQILQTAVNEVWQFLQTDRVIIYRFHPDMSGTVAVEAVSEGWRPVLNSTLKDTCFGQEYAEAYKQGRTQVVENIYTAGLSQCHIDILVLYDIWASLVVPIMQRDNLWGLLCAYHCSGPRYWRPFEVDLLTQLATHIAIAIQQSELYQQLEYELNQRKRTEERLKQSLKEKELLLKEIHHRVKNNLQVISSLLRLQSDYVKDETILSLLRDSQNRIRSIALIHEKLYQSKDILKINFDEYIRDLLNHLKHSYAANAPRVKLTTNAQEIWFNIETAIPCSLLINELVSNAFKHAFPIPSQEDEILVEISLIDENRYELTVQDNGIGFPLDLDFRHTESLGLELACLFTEQLEGSIELDRNNGTIFKVLFSQLDRAS</sequence>
<evidence type="ECO:0000259" key="6">
    <source>
        <dbReference type="PROSITE" id="PS50109"/>
    </source>
</evidence>
<dbReference type="RefSeq" id="WP_013325102.1">
    <property type="nucleotide sequence ID" value="NC_014501.1"/>
</dbReference>
<keyword evidence="2 8" id="KW-0808">Transferase</keyword>
<dbReference type="eggNOG" id="COG0517">
    <property type="taxonomic scope" value="Bacteria"/>
</dbReference>
<evidence type="ECO:0000313" key="8">
    <source>
        <dbReference type="EMBL" id="ADN17064.1"/>
    </source>
</evidence>
<dbReference type="SUPFAM" id="SSF55874">
    <property type="entry name" value="ATPase domain of HSP90 chaperone/DNA topoisomerase II/histidine kinase"/>
    <property type="match status" value="1"/>
</dbReference>
<dbReference type="PROSITE" id="PS50109">
    <property type="entry name" value="HIS_KIN"/>
    <property type="match status" value="1"/>
</dbReference>
<dbReference type="HOGENOM" id="CLU_000445_114_39_3"/>
<feature type="domain" description="CBS" evidence="7">
    <location>
        <begin position="168"/>
        <end position="228"/>
    </location>
</feature>
<evidence type="ECO:0000256" key="3">
    <source>
        <dbReference type="PROSITE-ProRule" id="PRU00703"/>
    </source>
</evidence>
<dbReference type="Gene3D" id="3.30.565.10">
    <property type="entry name" value="Histidine kinase-like ATPase, C-terminal domain"/>
    <property type="match status" value="1"/>
</dbReference>
<evidence type="ECO:0000259" key="5">
    <source>
        <dbReference type="PROSITE" id="PS50046"/>
    </source>
</evidence>
<organism evidence="8 9">
    <name type="scientific">Gloeothece verrucosa (strain PCC 7822)</name>
    <name type="common">Cyanothece sp. (strain PCC 7822)</name>
    <dbReference type="NCBI Taxonomy" id="497965"/>
    <lineage>
        <taxon>Bacteria</taxon>
        <taxon>Bacillati</taxon>
        <taxon>Cyanobacteriota</taxon>
        <taxon>Cyanophyceae</taxon>
        <taxon>Oscillatoriophycideae</taxon>
        <taxon>Chroococcales</taxon>
        <taxon>Aphanothecaceae</taxon>
        <taxon>Gloeothece</taxon>
        <taxon>Gloeothece verrucosa</taxon>
    </lineage>
</organism>
<dbReference type="InterPro" id="IPR011495">
    <property type="entry name" value="Sig_transdc_His_kin_sub2_dim/P"/>
</dbReference>
<dbReference type="SUPFAM" id="SSF55781">
    <property type="entry name" value="GAF domain-like"/>
    <property type="match status" value="1"/>
</dbReference>